<dbReference type="RefSeq" id="WP_055283027.1">
    <property type="nucleotide sequence ID" value="NZ_CZAY01000010.1"/>
</dbReference>
<dbReference type="Proteomes" id="UP000095485">
    <property type="component" value="Unassembled WGS sequence"/>
</dbReference>
<evidence type="ECO:0000313" key="4">
    <source>
        <dbReference type="Proteomes" id="UP000095485"/>
    </source>
</evidence>
<dbReference type="Gene3D" id="3.40.50.1820">
    <property type="entry name" value="alpha/beta hydrolase"/>
    <property type="match status" value="1"/>
</dbReference>
<dbReference type="Pfam" id="PF20434">
    <property type="entry name" value="BD-FAE"/>
    <property type="match status" value="1"/>
</dbReference>
<dbReference type="EMBL" id="CZAY01000010">
    <property type="protein sequence ID" value="CUP63451.1"/>
    <property type="molecule type" value="Genomic_DNA"/>
</dbReference>
<organism evidence="3 4">
    <name type="scientific">Dorea longicatena</name>
    <dbReference type="NCBI Taxonomy" id="88431"/>
    <lineage>
        <taxon>Bacteria</taxon>
        <taxon>Bacillati</taxon>
        <taxon>Bacillota</taxon>
        <taxon>Clostridia</taxon>
        <taxon>Lachnospirales</taxon>
        <taxon>Lachnospiraceae</taxon>
        <taxon>Dorea</taxon>
    </lineage>
</organism>
<dbReference type="InterPro" id="IPR049492">
    <property type="entry name" value="BD-FAE-like_dom"/>
</dbReference>
<dbReference type="OrthoDB" id="9794725at2"/>
<dbReference type="PANTHER" id="PTHR48081:SF6">
    <property type="entry name" value="PEPTIDASE S9 PROLYL OLIGOPEPTIDASE CATALYTIC DOMAIN-CONTAINING PROTEIN"/>
    <property type="match status" value="1"/>
</dbReference>
<dbReference type="GeneID" id="96228899"/>
<sequence>MINERIEIWKKEEYHYPAAHGFIPVMFSYIHEDEKKHPAMIIAPGGAYRETSPSEAHLPAMEFYQAGYNVFVLEYTVNQLDEAPLKLQPLNDISRTIRMIRSRAEEYHIRPDQVAVCGFSAGAHLCGSLCVHNKDVKDPEETYQNISNCPDAAILAYPVISSGEYAHRDSFVALFGKNPTEKELDYMSLEKHVTEDTPPCFLWQTVKDQTVPVQNSYLFAQACAKAGVPFAQHVFSEGIHGLSVATEEWLEQNIGQEEGKRYTQEQVQLLAEAIKAGETLFPKEKGEELLVKFGIGRKKPARWTEKQKEEIRKTLKEVQSWTYLAEEWLKKWSHGDGKSGFFSVPVGSSKK</sequence>
<evidence type="ECO:0000259" key="2">
    <source>
        <dbReference type="Pfam" id="PF20434"/>
    </source>
</evidence>
<dbReference type="AlphaFoldDB" id="A0A174PV34"/>
<accession>A0A174PV34</accession>
<evidence type="ECO:0000313" key="3">
    <source>
        <dbReference type="EMBL" id="CUP63451.1"/>
    </source>
</evidence>
<dbReference type="GO" id="GO:0016787">
    <property type="term" value="F:hydrolase activity"/>
    <property type="evidence" value="ECO:0007669"/>
    <property type="project" value="UniProtKB-KW"/>
</dbReference>
<keyword evidence="1" id="KW-0378">Hydrolase</keyword>
<protein>
    <submittedName>
        <fullName evidence="3">Acetyl esterase</fullName>
    </submittedName>
</protein>
<proteinExistence type="predicted"/>
<evidence type="ECO:0000256" key="1">
    <source>
        <dbReference type="ARBA" id="ARBA00022801"/>
    </source>
</evidence>
<dbReference type="PANTHER" id="PTHR48081">
    <property type="entry name" value="AB HYDROLASE SUPERFAMILY PROTEIN C4A8.06C"/>
    <property type="match status" value="1"/>
</dbReference>
<dbReference type="SUPFAM" id="SSF53474">
    <property type="entry name" value="alpha/beta-Hydrolases"/>
    <property type="match status" value="1"/>
</dbReference>
<gene>
    <name evidence="3" type="ORF">ERS852526_01606</name>
</gene>
<name>A0A174PV34_9FIRM</name>
<feature type="domain" description="BD-FAE-like" evidence="2">
    <location>
        <begin position="32"/>
        <end position="221"/>
    </location>
</feature>
<dbReference type="STRING" id="88431.ERS852423_00526"/>
<dbReference type="InterPro" id="IPR050300">
    <property type="entry name" value="GDXG_lipolytic_enzyme"/>
</dbReference>
<reference evidence="3 4" key="1">
    <citation type="submission" date="2015-09" db="EMBL/GenBank/DDBJ databases">
        <authorList>
            <consortium name="Pathogen Informatics"/>
        </authorList>
    </citation>
    <scope>NUCLEOTIDE SEQUENCE [LARGE SCALE GENOMIC DNA]</scope>
    <source>
        <strain evidence="3 4">2789STDY5834914</strain>
    </source>
</reference>
<dbReference type="InterPro" id="IPR029058">
    <property type="entry name" value="AB_hydrolase_fold"/>
</dbReference>